<dbReference type="InterPro" id="IPR050624">
    <property type="entry name" value="HTH-type_Tx_Regulator"/>
</dbReference>
<dbReference type="InterPro" id="IPR001647">
    <property type="entry name" value="HTH_TetR"/>
</dbReference>
<dbReference type="RefSeq" id="WP_204036590.1">
    <property type="nucleotide sequence ID" value="NZ_BOPC01000062.1"/>
</dbReference>
<dbReference type="Proteomes" id="UP000653076">
    <property type="component" value="Unassembled WGS sequence"/>
</dbReference>
<accession>A0ABQ4JHX6</accession>
<evidence type="ECO:0000313" key="5">
    <source>
        <dbReference type="Proteomes" id="UP000653076"/>
    </source>
</evidence>
<comment type="caution">
    <text evidence="4">The sequence shown here is derived from an EMBL/GenBank/DDBJ whole genome shotgun (WGS) entry which is preliminary data.</text>
</comment>
<dbReference type="PRINTS" id="PR00455">
    <property type="entry name" value="HTHTETR"/>
</dbReference>
<feature type="domain" description="HTH tetR-type" evidence="3">
    <location>
        <begin position="11"/>
        <end position="71"/>
    </location>
</feature>
<sequence length="131" mass="14671">MSQTTGDLRTARTRKAIVEAFAALVREQGFDQVTVGEIARRAMVNRATFYRHYRDKYHLVEDIFEHMTRALLAELGPPGALHPADRIATWATLFTHIGRRADIYGPLLGSHGGPWFAARLREHCVELAASG</sequence>
<dbReference type="PROSITE" id="PS50977">
    <property type="entry name" value="HTH_TETR_2"/>
    <property type="match status" value="1"/>
</dbReference>
<reference evidence="4 5" key="1">
    <citation type="submission" date="2021-01" db="EMBL/GenBank/DDBJ databases">
        <title>Whole genome shotgun sequence of Verrucosispora qiuiae NBRC 106684.</title>
        <authorList>
            <person name="Komaki H."/>
            <person name="Tamura T."/>
        </authorList>
    </citation>
    <scope>NUCLEOTIDE SEQUENCE [LARGE SCALE GENOMIC DNA]</scope>
    <source>
        <strain evidence="4 5">NBRC 106684</strain>
    </source>
</reference>
<dbReference type="PANTHER" id="PTHR43479">
    <property type="entry name" value="ACREF/ENVCD OPERON REPRESSOR-RELATED"/>
    <property type="match status" value="1"/>
</dbReference>
<evidence type="ECO:0000259" key="3">
    <source>
        <dbReference type="PROSITE" id="PS50977"/>
    </source>
</evidence>
<name>A0ABQ4JHX6_9ACTN</name>
<keyword evidence="5" id="KW-1185">Reference proteome</keyword>
<evidence type="ECO:0000313" key="4">
    <source>
        <dbReference type="EMBL" id="GIJ29111.1"/>
    </source>
</evidence>
<evidence type="ECO:0000256" key="1">
    <source>
        <dbReference type="ARBA" id="ARBA00023125"/>
    </source>
</evidence>
<dbReference type="Gene3D" id="1.10.357.10">
    <property type="entry name" value="Tetracycline Repressor, domain 2"/>
    <property type="match status" value="1"/>
</dbReference>
<dbReference type="PANTHER" id="PTHR43479:SF7">
    <property type="entry name" value="TETR-FAMILY TRANSCRIPTIONAL REGULATOR"/>
    <property type="match status" value="1"/>
</dbReference>
<protein>
    <recommendedName>
        <fullName evidence="3">HTH tetR-type domain-containing protein</fullName>
    </recommendedName>
</protein>
<dbReference type="EMBL" id="BOPC01000062">
    <property type="protein sequence ID" value="GIJ29111.1"/>
    <property type="molecule type" value="Genomic_DNA"/>
</dbReference>
<feature type="DNA-binding region" description="H-T-H motif" evidence="2">
    <location>
        <begin position="34"/>
        <end position="53"/>
    </location>
</feature>
<gene>
    <name evidence="4" type="ORF">Vqi01_42730</name>
</gene>
<proteinExistence type="predicted"/>
<evidence type="ECO:0000256" key="2">
    <source>
        <dbReference type="PROSITE-ProRule" id="PRU00335"/>
    </source>
</evidence>
<keyword evidence="1 2" id="KW-0238">DNA-binding</keyword>
<dbReference type="InterPro" id="IPR009057">
    <property type="entry name" value="Homeodomain-like_sf"/>
</dbReference>
<organism evidence="4 5">
    <name type="scientific">Micromonospora qiuiae</name>
    <dbReference type="NCBI Taxonomy" id="502268"/>
    <lineage>
        <taxon>Bacteria</taxon>
        <taxon>Bacillati</taxon>
        <taxon>Actinomycetota</taxon>
        <taxon>Actinomycetes</taxon>
        <taxon>Micromonosporales</taxon>
        <taxon>Micromonosporaceae</taxon>
        <taxon>Micromonospora</taxon>
    </lineage>
</organism>
<dbReference type="SUPFAM" id="SSF46689">
    <property type="entry name" value="Homeodomain-like"/>
    <property type="match status" value="1"/>
</dbReference>
<dbReference type="Pfam" id="PF00440">
    <property type="entry name" value="TetR_N"/>
    <property type="match status" value="1"/>
</dbReference>